<comment type="caution">
    <text evidence="6">The sequence shown here is derived from an EMBL/GenBank/DDBJ whole genome shotgun (WGS) entry which is preliminary data.</text>
</comment>
<evidence type="ECO:0000256" key="2">
    <source>
        <dbReference type="SAM" id="SignalP"/>
    </source>
</evidence>
<dbReference type="GO" id="GO:1902929">
    <property type="term" value="C:plasma membrane of growing cell tip"/>
    <property type="evidence" value="ECO:0007669"/>
    <property type="project" value="TreeGrafter"/>
</dbReference>
<organism evidence="6 7">
    <name type="scientific">Metschnikowia bicuspidata var. bicuspidata NRRL YB-4993</name>
    <dbReference type="NCBI Taxonomy" id="869754"/>
    <lineage>
        <taxon>Eukaryota</taxon>
        <taxon>Fungi</taxon>
        <taxon>Dikarya</taxon>
        <taxon>Ascomycota</taxon>
        <taxon>Saccharomycotina</taxon>
        <taxon>Pichiomycetes</taxon>
        <taxon>Metschnikowiaceae</taxon>
        <taxon>Metschnikowia</taxon>
    </lineage>
</organism>
<proteinExistence type="predicted"/>
<dbReference type="PANTHER" id="PTHR31778:SF2">
    <property type="entry name" value="BUD SITE SELECTION PROTEIN RAX2"/>
    <property type="match status" value="1"/>
</dbReference>
<dbReference type="GO" id="GO:0000282">
    <property type="term" value="P:cellular bud site selection"/>
    <property type="evidence" value="ECO:0007669"/>
    <property type="project" value="TreeGrafter"/>
</dbReference>
<dbReference type="OrthoDB" id="2503993at2759"/>
<dbReference type="GO" id="GO:0005935">
    <property type="term" value="C:cellular bud neck"/>
    <property type="evidence" value="ECO:0007669"/>
    <property type="project" value="TreeGrafter"/>
</dbReference>
<evidence type="ECO:0000313" key="6">
    <source>
        <dbReference type="EMBL" id="OBA20641.1"/>
    </source>
</evidence>
<accession>A0A1A0H9E4</accession>
<feature type="chain" id="PRO_5008291743" description="Bud site selection protein RAX2" evidence="2">
    <location>
        <begin position="19"/>
        <end position="1332"/>
    </location>
</feature>
<evidence type="ECO:0008006" key="8">
    <source>
        <dbReference type="Google" id="ProtNLM"/>
    </source>
</evidence>
<keyword evidence="2" id="KW-0732">Signal</keyword>
<dbReference type="Pfam" id="PF20842">
    <property type="entry name" value="Rax2_2"/>
    <property type="match status" value="1"/>
</dbReference>
<dbReference type="Pfam" id="PF20843">
    <property type="entry name" value="Rax2_3"/>
    <property type="match status" value="1"/>
</dbReference>
<keyword evidence="1" id="KW-1133">Transmembrane helix</keyword>
<feature type="domain" description="Rax2-like third" evidence="5">
    <location>
        <begin position="447"/>
        <end position="607"/>
    </location>
</feature>
<evidence type="ECO:0000256" key="1">
    <source>
        <dbReference type="SAM" id="Phobius"/>
    </source>
</evidence>
<gene>
    <name evidence="6" type="ORF">METBIDRAFT_32609</name>
</gene>
<dbReference type="PANTHER" id="PTHR31778">
    <property type="entry name" value="BUD SITE SELECTION PROTEIN RAX2"/>
    <property type="match status" value="1"/>
</dbReference>
<evidence type="ECO:0000259" key="4">
    <source>
        <dbReference type="Pfam" id="PF20842"/>
    </source>
</evidence>
<feature type="domain" description="Rax2-like second" evidence="4">
    <location>
        <begin position="246"/>
        <end position="434"/>
    </location>
</feature>
<dbReference type="Proteomes" id="UP000092555">
    <property type="component" value="Unassembled WGS sequence"/>
</dbReference>
<keyword evidence="1" id="KW-0812">Transmembrane</keyword>
<dbReference type="STRING" id="869754.A0A1A0H9E4"/>
<dbReference type="GeneID" id="30029074"/>
<reference evidence="6 7" key="1">
    <citation type="submission" date="2016-05" db="EMBL/GenBank/DDBJ databases">
        <title>Comparative genomics of biotechnologically important yeasts.</title>
        <authorList>
            <consortium name="DOE Joint Genome Institute"/>
            <person name="Riley R."/>
            <person name="Haridas S."/>
            <person name="Wolfe K.H."/>
            <person name="Lopes M.R."/>
            <person name="Hittinger C.T."/>
            <person name="Goker M."/>
            <person name="Salamov A."/>
            <person name="Wisecaver J."/>
            <person name="Long T.M."/>
            <person name="Aerts A.L."/>
            <person name="Barry K."/>
            <person name="Choi C."/>
            <person name="Clum A."/>
            <person name="Coughlan A.Y."/>
            <person name="Deshpande S."/>
            <person name="Douglass A.P."/>
            <person name="Hanson S.J."/>
            <person name="Klenk H.-P."/>
            <person name="LaButti K."/>
            <person name="Lapidus A."/>
            <person name="Lindquist E."/>
            <person name="Lipzen A."/>
            <person name="Meier-kolthoff J.P."/>
            <person name="Ohm R.A."/>
            <person name="Otillar R.P."/>
            <person name="Pangilinan J."/>
            <person name="Peng Y."/>
            <person name="Rokas A."/>
            <person name="Rosa C.A."/>
            <person name="Scheuner C."/>
            <person name="Sibirny A.A."/>
            <person name="Slot J.C."/>
            <person name="Stielow J.B."/>
            <person name="Sun H."/>
            <person name="Kurtzman C.P."/>
            <person name="Blackwell M."/>
            <person name="Grigoriev I.V."/>
            <person name="Jeffries T.W."/>
        </authorList>
    </citation>
    <scope>NUCLEOTIDE SEQUENCE [LARGE SCALE GENOMIC DNA]</scope>
    <source>
        <strain evidence="6 7">NRRL YB-4993</strain>
    </source>
</reference>
<dbReference type="EMBL" id="LXTC01000004">
    <property type="protein sequence ID" value="OBA20641.1"/>
    <property type="molecule type" value="Genomic_DNA"/>
</dbReference>
<protein>
    <recommendedName>
        <fullName evidence="8">Bud site selection protein RAX2</fullName>
    </recommendedName>
</protein>
<evidence type="ECO:0000259" key="5">
    <source>
        <dbReference type="Pfam" id="PF20843"/>
    </source>
</evidence>
<keyword evidence="1" id="KW-0472">Membrane</keyword>
<feature type="signal peptide" evidence="2">
    <location>
        <begin position="1"/>
        <end position="18"/>
    </location>
</feature>
<evidence type="ECO:0000313" key="7">
    <source>
        <dbReference type="Proteomes" id="UP000092555"/>
    </source>
</evidence>
<dbReference type="RefSeq" id="XP_018711163.1">
    <property type="nucleotide sequence ID" value="XM_018856098.1"/>
</dbReference>
<sequence length="1332" mass="144095">MHSTTLLGTLLRAQLVMCFALAAAAVSRPAVDFDATGGRIGLLGDFDGVSFYNAENASAFLATAPANSLALYLRNLTSGASLVVASLGGGAVSQVLRLAADAVLVLGSFSSVNGDTMTPPIIFNLSLLEATLLLDLALGTAAASGSVLATLVDGDLIYLGGDLDFNSTYGAAIYNLASGLLETLPFLGFGENASISAIAKYPPDADDGSIIFGGSFHTLGLPELLMHNVSVSTEGTSNSTNTTLIQAEQLISLKYATFLNVNGLSSNDDSAVICPATSSTWALEDASGGEWSAELPLEMQGITPTKIRIYVPDDTLNGISTFRFYTFPNNGIMNLTYVDPATNQIAYCDAWCPLQLSSTLEGSADLNVDDADSYSDDDSVYLDENGSFFRYLDSETKTRSVGYGRDFQEFALVNDILVDAFTLSTVGWYGSRGEFSGFELYLDAITVYGNDTLNELNCGSESDQASNSAVIESGTWQAVLSLTDSETVTNYLVSIVDDSSSMTLYPNISYSGDYSILFYTPGCTADGSCSERSLVNVTLIDDYDQVLSTNIIYQNNLDDKFDYLYSGHLNGSSSDNRRNRVQVDFISAIDSSATSPWVVIDKVVSNILFLDESVLFDSTNSTTNTTSSYITTMSLNGLFEYSLANFSTFSQDSVFENIDDQIIIKDTNTYVGNSTINVLSGNLSNDSSITNVVYASGSELIFLHGNLDSLDISLLNNNLITLAVDGYNSTANDTEISSITKRFVKRDDQTILGATFNDSITSIYDVDGGILALGEYTISESDGLSNLADGNSSTTTANNFALFYQNEWYSFGNSYIGDLFSQFSSIVLNGTEFFIFSTSDGVYLPWDNSNKQWSNTRDKLDITSAVSLDDEQQVIGGSSFGIMDFYERDQAYLLNSEELSSFDVAITEGSVRISYYLNETFSVIGGTFISNNSIENVALLVNDIAVPLQDTIEWQNDTFVSKLYVDTDDDLLFIGTNGSATIHNSDVAGLLVYSLTNDTFSSIQPPDLSTSDGSLLEVNALALYDQSSQLLVGGNFDFAGSLGCASVCLYDIENTRWISPYSSSLSALLSGTVTDAKFISSSSILLSGNLTLNRSEASFVMYDFGENDFETAGDNINNIAVPGTVLKFIMNDNADKSLAMRMAAIGTDFVMGYDGNTWSRIDDDIELSAQTQLTDLKLVQLSESNSNNLNETYFDRDQALLLSGFFNLTNYGMVNLALFDGTNWIPYVFTLKDSNVGNVNSLLLEELYKSQSSSDLETSTNQMTTGQVVGVSLACALGSTALLGLLYMIPIFFMMGESGRKDKSDQRIHEDEMMDIVRPEDLIHEMDAQRNY</sequence>
<dbReference type="Pfam" id="PF12768">
    <property type="entry name" value="Rax2"/>
    <property type="match status" value="1"/>
</dbReference>
<dbReference type="InterPro" id="IPR048266">
    <property type="entry name" value="Rax2-like_second"/>
</dbReference>
<evidence type="ECO:0000259" key="3">
    <source>
        <dbReference type="Pfam" id="PF12768"/>
    </source>
</evidence>
<name>A0A1A0H9E4_9ASCO</name>
<dbReference type="GO" id="GO:0005621">
    <property type="term" value="C:cellular bud scar"/>
    <property type="evidence" value="ECO:0007669"/>
    <property type="project" value="TreeGrafter"/>
</dbReference>
<keyword evidence="7" id="KW-1185">Reference proteome</keyword>
<dbReference type="InterPro" id="IPR048265">
    <property type="entry name" value="Rax2-like_third"/>
</dbReference>
<feature type="domain" description="Rax2-like C-terminal" evidence="3">
    <location>
        <begin position="990"/>
        <end position="1254"/>
    </location>
</feature>
<feature type="transmembrane region" description="Helical" evidence="1">
    <location>
        <begin position="1268"/>
        <end position="1293"/>
    </location>
</feature>
<dbReference type="InterPro" id="IPR024982">
    <property type="entry name" value="Rax2-like_C"/>
</dbReference>